<dbReference type="Pfam" id="PF03995">
    <property type="entry name" value="Inhibitor_I36"/>
    <property type="match status" value="1"/>
</dbReference>
<reference evidence="2 3" key="1">
    <citation type="submission" date="2021-07" db="EMBL/GenBank/DDBJ databases">
        <title>Whole Genome Sequence of Nocardia Iowensis.</title>
        <authorList>
            <person name="Lamm A."/>
            <person name="Collins-Fairclough A.M."/>
            <person name="Bunk B."/>
            <person name="Sproer C."/>
        </authorList>
    </citation>
    <scope>NUCLEOTIDE SEQUENCE [LARGE SCALE GENOMIC DNA]</scope>
    <source>
        <strain evidence="2 3">NRRL 5646</strain>
    </source>
</reference>
<evidence type="ECO:0000313" key="3">
    <source>
        <dbReference type="Proteomes" id="UP000694257"/>
    </source>
</evidence>
<proteinExistence type="predicted"/>
<accession>A0ABX8S3D3</accession>
<organism evidence="2 3">
    <name type="scientific">Nocardia iowensis</name>
    <dbReference type="NCBI Taxonomy" id="204891"/>
    <lineage>
        <taxon>Bacteria</taxon>
        <taxon>Bacillati</taxon>
        <taxon>Actinomycetota</taxon>
        <taxon>Actinomycetes</taxon>
        <taxon>Mycobacteriales</taxon>
        <taxon>Nocardiaceae</taxon>
        <taxon>Nocardia</taxon>
    </lineage>
</organism>
<evidence type="ECO:0000256" key="1">
    <source>
        <dbReference type="SAM" id="SignalP"/>
    </source>
</evidence>
<feature type="signal peptide" evidence="1">
    <location>
        <begin position="1"/>
        <end position="35"/>
    </location>
</feature>
<sequence>MKTKVSSIHRFRSALTGTILAIGLYAASSGAPVTAAPATGDGKCERGEICVWQNDDFKGCFYDFVPPNEDSNYGNGSPRWNNCDGTMEDKISSYRNRSGHWVVFGETRANAGRWGAAGQFRHCAAPGAESSNLANFGDPLMWSIENRISSHDTFDWGNNPPDVCIWWDRD</sequence>
<feature type="chain" id="PRO_5046327421" evidence="1">
    <location>
        <begin position="36"/>
        <end position="170"/>
    </location>
</feature>
<name>A0ABX8S3D3_NOCIO</name>
<protein>
    <submittedName>
        <fullName evidence="2">Peptidase inhibitor family I36 protein</fullName>
    </submittedName>
</protein>
<keyword evidence="3" id="KW-1185">Reference proteome</keyword>
<dbReference type="RefSeq" id="WP_218477890.1">
    <property type="nucleotide sequence ID" value="NZ_BAABJN010000008.1"/>
</dbReference>
<evidence type="ECO:0000313" key="2">
    <source>
        <dbReference type="EMBL" id="QXN95115.1"/>
    </source>
</evidence>
<dbReference type="EMBL" id="CP078145">
    <property type="protein sequence ID" value="QXN95115.1"/>
    <property type="molecule type" value="Genomic_DNA"/>
</dbReference>
<keyword evidence="1" id="KW-0732">Signal</keyword>
<dbReference type="Proteomes" id="UP000694257">
    <property type="component" value="Chromosome"/>
</dbReference>
<gene>
    <name evidence="2" type="ORF">KV110_19970</name>
</gene>